<sequence>MGSALSSGAGACKYCPKPATSTRRQLRQYSNIHPLCLHQLPPHIDLSQHQGSEHPTLTEYLIHVFTETYRTDFDDHTWSDQGRYPSSGGSVTVSMPPFGSILRLTGDRDVPVEVDKRVKGEGRFAFLARRSCHHIDDVEFSELDTTLAQDHCGKEALYDPSIFDGIELLKWDAKDLQRAVIELDPEWRVERVQMSMYEMFHELPKIGGKKLLQNRVFHVLCITAHSSAYHLPKASDIETMSHAQSHTMQLAINIHALQNVQSIVSRSRFQASSKTYSLKAQALVQATERQKKHNGNKVTEGKYCSLERLREACDRDPDTPENYHRWDMMTKSDAGGCTRLAPRSTKRKETLNAIAKDVEYVLQYIRQQRLAAISIGDLTF</sequence>
<evidence type="ECO:0000313" key="2">
    <source>
        <dbReference type="EMBL" id="KAF2832083.1"/>
    </source>
</evidence>
<feature type="domain" description="DUF3074" evidence="1">
    <location>
        <begin position="127"/>
        <end position="365"/>
    </location>
</feature>
<dbReference type="PANTHER" id="PTHR40370">
    <property type="entry name" value="EXPRESSED PROTEIN"/>
    <property type="match status" value="1"/>
</dbReference>
<dbReference type="EMBL" id="MU006217">
    <property type="protein sequence ID" value="KAF2832083.1"/>
    <property type="molecule type" value="Genomic_DNA"/>
</dbReference>
<evidence type="ECO:0000259" key="1">
    <source>
        <dbReference type="Pfam" id="PF11274"/>
    </source>
</evidence>
<organism evidence="2 3">
    <name type="scientific">Ophiobolus disseminans</name>
    <dbReference type="NCBI Taxonomy" id="1469910"/>
    <lineage>
        <taxon>Eukaryota</taxon>
        <taxon>Fungi</taxon>
        <taxon>Dikarya</taxon>
        <taxon>Ascomycota</taxon>
        <taxon>Pezizomycotina</taxon>
        <taxon>Dothideomycetes</taxon>
        <taxon>Pleosporomycetidae</taxon>
        <taxon>Pleosporales</taxon>
        <taxon>Pleosporineae</taxon>
        <taxon>Phaeosphaeriaceae</taxon>
        <taxon>Ophiobolus</taxon>
    </lineage>
</organism>
<dbReference type="PANTHER" id="PTHR40370:SF1">
    <property type="entry name" value="DUF3074 DOMAIN-CONTAINING PROTEIN"/>
    <property type="match status" value="1"/>
</dbReference>
<keyword evidence="3" id="KW-1185">Reference proteome</keyword>
<dbReference type="Pfam" id="PF11274">
    <property type="entry name" value="DUF3074"/>
    <property type="match status" value="1"/>
</dbReference>
<dbReference type="InterPro" id="IPR024500">
    <property type="entry name" value="DUF3074"/>
</dbReference>
<evidence type="ECO:0000313" key="3">
    <source>
        <dbReference type="Proteomes" id="UP000799424"/>
    </source>
</evidence>
<dbReference type="Proteomes" id="UP000799424">
    <property type="component" value="Unassembled WGS sequence"/>
</dbReference>
<protein>
    <recommendedName>
        <fullName evidence="1">DUF3074 domain-containing protein</fullName>
    </recommendedName>
</protein>
<reference evidence="2" key="1">
    <citation type="journal article" date="2020" name="Stud. Mycol.">
        <title>101 Dothideomycetes genomes: a test case for predicting lifestyles and emergence of pathogens.</title>
        <authorList>
            <person name="Haridas S."/>
            <person name="Albert R."/>
            <person name="Binder M."/>
            <person name="Bloem J."/>
            <person name="Labutti K."/>
            <person name="Salamov A."/>
            <person name="Andreopoulos B."/>
            <person name="Baker S."/>
            <person name="Barry K."/>
            <person name="Bills G."/>
            <person name="Bluhm B."/>
            <person name="Cannon C."/>
            <person name="Castanera R."/>
            <person name="Culley D."/>
            <person name="Daum C."/>
            <person name="Ezra D."/>
            <person name="Gonzalez J."/>
            <person name="Henrissat B."/>
            <person name="Kuo A."/>
            <person name="Liang C."/>
            <person name="Lipzen A."/>
            <person name="Lutzoni F."/>
            <person name="Magnuson J."/>
            <person name="Mondo S."/>
            <person name="Nolan M."/>
            <person name="Ohm R."/>
            <person name="Pangilinan J."/>
            <person name="Park H.-J."/>
            <person name="Ramirez L."/>
            <person name="Alfaro M."/>
            <person name="Sun H."/>
            <person name="Tritt A."/>
            <person name="Yoshinaga Y."/>
            <person name="Zwiers L.-H."/>
            <person name="Turgeon B."/>
            <person name="Goodwin S."/>
            <person name="Spatafora J."/>
            <person name="Crous P."/>
            <person name="Grigoriev I."/>
        </authorList>
    </citation>
    <scope>NUCLEOTIDE SEQUENCE</scope>
    <source>
        <strain evidence="2">CBS 113818</strain>
    </source>
</reference>
<dbReference type="OrthoDB" id="6423603at2759"/>
<name>A0A6A7AG29_9PLEO</name>
<accession>A0A6A7AG29</accession>
<gene>
    <name evidence="2" type="ORF">CC86DRAFT_365981</name>
</gene>
<dbReference type="AlphaFoldDB" id="A0A6A7AG29"/>
<proteinExistence type="predicted"/>